<comment type="caution">
    <text evidence="13">The sequence shown here is derived from an EMBL/GenBank/DDBJ whole genome shotgun (WGS) entry which is preliminary data.</text>
</comment>
<evidence type="ECO:0000256" key="3">
    <source>
        <dbReference type="ARBA" id="ARBA00017144"/>
    </source>
</evidence>
<dbReference type="GO" id="GO:0006227">
    <property type="term" value="P:dUDP biosynthetic process"/>
    <property type="evidence" value="ECO:0007669"/>
    <property type="project" value="TreeGrafter"/>
</dbReference>
<dbReference type="EMBL" id="VBWP01000001">
    <property type="protein sequence ID" value="TLG77200.1"/>
    <property type="molecule type" value="Genomic_DNA"/>
</dbReference>
<keyword evidence="4 11" id="KW-0808">Transferase</keyword>
<keyword evidence="14" id="KW-1185">Reference proteome</keyword>
<dbReference type="GO" id="GO:0006233">
    <property type="term" value="P:dTDP biosynthetic process"/>
    <property type="evidence" value="ECO:0007669"/>
    <property type="project" value="InterPro"/>
</dbReference>
<dbReference type="PANTHER" id="PTHR10344:SF4">
    <property type="entry name" value="UMP-CMP KINASE 2, MITOCHONDRIAL"/>
    <property type="match status" value="1"/>
</dbReference>
<dbReference type="InterPro" id="IPR018094">
    <property type="entry name" value="Thymidylate_kinase"/>
</dbReference>
<evidence type="ECO:0000256" key="2">
    <source>
        <dbReference type="ARBA" id="ARBA00012980"/>
    </source>
</evidence>
<feature type="binding site" evidence="11">
    <location>
        <begin position="10"/>
        <end position="17"/>
    </location>
    <ligand>
        <name>ATP</name>
        <dbReference type="ChEBI" id="CHEBI:30616"/>
    </ligand>
</feature>
<comment type="function">
    <text evidence="10 11">Phosphorylation of dTMP to form dTDP in both de novo and salvage pathways of dTTP synthesis.</text>
</comment>
<comment type="catalytic activity">
    <reaction evidence="9 11">
        <text>dTMP + ATP = dTDP + ADP</text>
        <dbReference type="Rhea" id="RHEA:13517"/>
        <dbReference type="ChEBI" id="CHEBI:30616"/>
        <dbReference type="ChEBI" id="CHEBI:58369"/>
        <dbReference type="ChEBI" id="CHEBI:63528"/>
        <dbReference type="ChEBI" id="CHEBI:456216"/>
        <dbReference type="EC" id="2.7.4.9"/>
    </reaction>
</comment>
<gene>
    <name evidence="11" type="primary">tmk</name>
    <name evidence="13" type="ORF">FEZ08_00865</name>
</gene>
<dbReference type="InterPro" id="IPR027417">
    <property type="entry name" value="P-loop_NTPase"/>
</dbReference>
<dbReference type="EC" id="2.7.4.9" evidence="2 11"/>
<dbReference type="FunFam" id="3.40.50.300:FF:000225">
    <property type="entry name" value="Thymidylate kinase"/>
    <property type="match status" value="1"/>
</dbReference>
<dbReference type="GO" id="GO:0005524">
    <property type="term" value="F:ATP binding"/>
    <property type="evidence" value="ECO:0007669"/>
    <property type="project" value="UniProtKB-UniRule"/>
</dbReference>
<keyword evidence="8 11" id="KW-0067">ATP-binding</keyword>
<keyword evidence="6 11" id="KW-0547">Nucleotide-binding</keyword>
<comment type="similarity">
    <text evidence="1 11">Belongs to the thymidylate kinase family.</text>
</comment>
<evidence type="ECO:0000313" key="13">
    <source>
        <dbReference type="EMBL" id="TLG77200.1"/>
    </source>
</evidence>
<dbReference type="InterPro" id="IPR039430">
    <property type="entry name" value="Thymidylate_kin-like_dom"/>
</dbReference>
<evidence type="ECO:0000256" key="5">
    <source>
        <dbReference type="ARBA" id="ARBA00022727"/>
    </source>
</evidence>
<evidence type="ECO:0000256" key="11">
    <source>
        <dbReference type="HAMAP-Rule" id="MF_00165"/>
    </source>
</evidence>
<protein>
    <recommendedName>
        <fullName evidence="3 11">Thymidylate kinase</fullName>
        <ecNumber evidence="2 11">2.7.4.9</ecNumber>
    </recommendedName>
    <alternativeName>
        <fullName evidence="11">dTMP kinase</fullName>
    </alternativeName>
</protein>
<dbReference type="OrthoDB" id="9774907at2"/>
<dbReference type="InterPro" id="IPR018095">
    <property type="entry name" value="Thymidylate_kin_CS"/>
</dbReference>
<proteinExistence type="inferred from homology"/>
<evidence type="ECO:0000256" key="8">
    <source>
        <dbReference type="ARBA" id="ARBA00022840"/>
    </source>
</evidence>
<dbReference type="SUPFAM" id="SSF52540">
    <property type="entry name" value="P-loop containing nucleoside triphosphate hydrolases"/>
    <property type="match status" value="1"/>
</dbReference>
<evidence type="ECO:0000256" key="9">
    <source>
        <dbReference type="ARBA" id="ARBA00048743"/>
    </source>
</evidence>
<dbReference type="HAMAP" id="MF_00165">
    <property type="entry name" value="Thymidylate_kinase"/>
    <property type="match status" value="1"/>
</dbReference>
<dbReference type="FunCoup" id="A0A5R8QHN8">
    <property type="interactions" value="262"/>
</dbReference>
<name>A0A5R8QHN8_9FIRM</name>
<feature type="domain" description="Thymidylate kinase-like" evidence="12">
    <location>
        <begin position="8"/>
        <end position="198"/>
    </location>
</feature>
<keyword evidence="5 11" id="KW-0545">Nucleotide biosynthesis</keyword>
<sequence>MQGLFITFEGGEGSGKTTVLPLVAEHFINLGFDVLITREPGGTPIAEEIREIILDRKNTAMDPHTEALLYAAARAQHIQEKIKPALAAGKLVLCDRFVDSSIVYQAQARNLDVEAVWQFNQFAIDNTMPDITLFFDIEPELGFARINKDNSREVNRLDLETLEFHEQVYKNYLNLADKDSDRIQIVDARLDIQNVTQQCIDFINEKTKLLGKER</sequence>
<evidence type="ECO:0000256" key="4">
    <source>
        <dbReference type="ARBA" id="ARBA00022679"/>
    </source>
</evidence>
<evidence type="ECO:0000313" key="14">
    <source>
        <dbReference type="Proteomes" id="UP000306912"/>
    </source>
</evidence>
<dbReference type="PANTHER" id="PTHR10344">
    <property type="entry name" value="THYMIDYLATE KINASE"/>
    <property type="match status" value="1"/>
</dbReference>
<dbReference type="Gene3D" id="3.40.50.300">
    <property type="entry name" value="P-loop containing nucleotide triphosphate hydrolases"/>
    <property type="match status" value="1"/>
</dbReference>
<keyword evidence="7 11" id="KW-0418">Kinase</keyword>
<dbReference type="PROSITE" id="PS01331">
    <property type="entry name" value="THYMIDYLATE_KINASE"/>
    <property type="match status" value="1"/>
</dbReference>
<evidence type="ECO:0000256" key="7">
    <source>
        <dbReference type="ARBA" id="ARBA00022777"/>
    </source>
</evidence>
<reference evidence="13 14" key="1">
    <citation type="submission" date="2019-05" db="EMBL/GenBank/DDBJ databases">
        <title>Culicoidintestinum kansasii gen. nov., sp. nov. from the gastrointestinal tract of the biting midge, Culicoides sonorensis.</title>
        <authorList>
            <person name="Neupane S."/>
            <person name="Ghosh A."/>
            <person name="Gunther S."/>
            <person name="Martin K."/>
            <person name="Zurek L."/>
        </authorList>
    </citation>
    <scope>NUCLEOTIDE SEQUENCE [LARGE SCALE GENOMIC DNA]</scope>
    <source>
        <strain evidence="13 14">CS-1</strain>
    </source>
</reference>
<dbReference type="GO" id="GO:0004798">
    <property type="term" value="F:dTMP kinase activity"/>
    <property type="evidence" value="ECO:0007669"/>
    <property type="project" value="UniProtKB-UniRule"/>
</dbReference>
<dbReference type="CDD" id="cd01672">
    <property type="entry name" value="TMPK"/>
    <property type="match status" value="1"/>
</dbReference>
<dbReference type="InParanoid" id="A0A5R8QHN8"/>
<dbReference type="GO" id="GO:0006235">
    <property type="term" value="P:dTTP biosynthetic process"/>
    <property type="evidence" value="ECO:0007669"/>
    <property type="project" value="UniProtKB-UniRule"/>
</dbReference>
<dbReference type="RefSeq" id="WP_138189808.1">
    <property type="nucleotide sequence ID" value="NZ_VBWP01000001.1"/>
</dbReference>
<dbReference type="AlphaFoldDB" id="A0A5R8QHN8"/>
<evidence type="ECO:0000256" key="10">
    <source>
        <dbReference type="ARBA" id="ARBA00057735"/>
    </source>
</evidence>
<dbReference type="GO" id="GO:0005829">
    <property type="term" value="C:cytosol"/>
    <property type="evidence" value="ECO:0007669"/>
    <property type="project" value="TreeGrafter"/>
</dbReference>
<dbReference type="Proteomes" id="UP000306912">
    <property type="component" value="Unassembled WGS sequence"/>
</dbReference>
<evidence type="ECO:0000256" key="6">
    <source>
        <dbReference type="ARBA" id="ARBA00022741"/>
    </source>
</evidence>
<dbReference type="NCBIfam" id="TIGR00041">
    <property type="entry name" value="DTMP_kinase"/>
    <property type="match status" value="1"/>
</dbReference>
<dbReference type="Pfam" id="PF02223">
    <property type="entry name" value="Thymidylate_kin"/>
    <property type="match status" value="1"/>
</dbReference>
<evidence type="ECO:0000259" key="12">
    <source>
        <dbReference type="Pfam" id="PF02223"/>
    </source>
</evidence>
<evidence type="ECO:0000256" key="1">
    <source>
        <dbReference type="ARBA" id="ARBA00009776"/>
    </source>
</evidence>
<accession>A0A5R8QHN8</accession>
<organism evidence="13 14">
    <name type="scientific">Culicoidibacter larvae</name>
    <dbReference type="NCBI Taxonomy" id="2579976"/>
    <lineage>
        <taxon>Bacteria</taxon>
        <taxon>Bacillati</taxon>
        <taxon>Bacillota</taxon>
        <taxon>Culicoidibacteria</taxon>
        <taxon>Culicoidibacterales</taxon>
        <taxon>Culicoidibacteraceae</taxon>
        <taxon>Culicoidibacter</taxon>
    </lineage>
</organism>